<keyword evidence="3" id="KW-0689">Ribosomal protein</keyword>
<keyword evidence="2" id="KW-0175">Coiled coil</keyword>
<dbReference type="EnsemblMetazoa" id="RPRC006735-RA">
    <property type="protein sequence ID" value="RPRC006735-PA"/>
    <property type="gene ID" value="RPRC006735"/>
</dbReference>
<dbReference type="eggNOG" id="KOG4570">
    <property type="taxonomic scope" value="Eukaryota"/>
</dbReference>
<reference evidence="3" key="1">
    <citation type="submission" date="2013-04" db="EMBL/GenBank/DDBJ databases">
        <title>An insight into the transcriptome of the digestive tract of the blood sucking bug, Rhodnius prolixus.</title>
        <authorList>
            <person name="Ribeiro J.M.C."/>
            <person name="Genta F.A."/>
            <person name="Sorgine M.H.F."/>
            <person name="Paiva-Silva G.O."/>
            <person name="Majerowicz D."/>
            <person name="Medeiros M."/>
            <person name="Koerich L."/>
            <person name="Terra W.R."/>
            <person name="Ferreira C."/>
            <person name="Pimentel A.C."/>
            <person name="Bisch P.M."/>
            <person name="Diniz M.M.P."/>
            <person name="Nascimento R."/>
            <person name="Salmon D."/>
            <person name="Silber A.M."/>
            <person name="Alves M."/>
            <person name="Oliveira M.F."/>
            <person name="Gondim K.C."/>
            <person name="Silva Neto M.A.C."/>
            <person name="Atella G.C."/>
            <person name="Araujo H."/>
            <person name="Dias F.S."/>
            <person name="Polycarpo C.R."/>
            <person name="Fampa P."/>
            <person name="Melo A.C."/>
            <person name="Tanaka A.S."/>
            <person name="Balczun C."/>
            <person name="Oliveira J.H.M."/>
            <person name="Goncalves R."/>
            <person name="Lazoski C."/>
            <person name="Pereira M.A."/>
            <person name="Rivera-Pomar R."/>
            <person name="Diambra L."/>
            <person name="Schaub G.A."/>
            <person name="Garcia E.S."/>
            <person name="Azambuja P."/>
            <person name="Braz G.R.C."/>
            <person name="Oliveira P.L."/>
        </authorList>
    </citation>
    <scope>NUCLEOTIDE SEQUENCE</scope>
</reference>
<dbReference type="FunCoup" id="R4G398">
    <property type="interactions" value="433"/>
</dbReference>
<dbReference type="InParanoid" id="R4G398"/>
<dbReference type="InterPro" id="IPR019266">
    <property type="entry name" value="Ribosomal_mS27"/>
</dbReference>
<dbReference type="OMA" id="KFLRNPY"/>
<dbReference type="PANTHER" id="PTHR21393:SF0">
    <property type="entry name" value="SMALL RIBOSOMAL SUBUNIT PROTEIN MS27"/>
    <property type="match status" value="1"/>
</dbReference>
<dbReference type="Pfam" id="PF10037">
    <property type="entry name" value="MRP-S27"/>
    <property type="match status" value="1"/>
</dbReference>
<organism evidence="3">
    <name type="scientific">Rhodnius prolixus</name>
    <name type="common">Triatomid bug</name>
    <dbReference type="NCBI Taxonomy" id="13249"/>
    <lineage>
        <taxon>Eukaryota</taxon>
        <taxon>Metazoa</taxon>
        <taxon>Ecdysozoa</taxon>
        <taxon>Arthropoda</taxon>
        <taxon>Hexapoda</taxon>
        <taxon>Insecta</taxon>
        <taxon>Pterygota</taxon>
        <taxon>Neoptera</taxon>
        <taxon>Paraneoptera</taxon>
        <taxon>Hemiptera</taxon>
        <taxon>Heteroptera</taxon>
        <taxon>Panheteroptera</taxon>
        <taxon>Cimicomorpha</taxon>
        <taxon>Reduviidae</taxon>
        <taxon>Triatominae</taxon>
        <taxon>Rhodnius</taxon>
    </lineage>
</organism>
<dbReference type="PANTHER" id="PTHR21393">
    <property type="entry name" value="MITOCHONDRIAL 28S RIBOSOMAL PROTEIN S27"/>
    <property type="match status" value="1"/>
</dbReference>
<reference evidence="5" key="2">
    <citation type="submission" date="2015-04" db="EMBL/GenBank/DDBJ databases">
        <authorList>
            <person name="Wilson R.K."/>
            <person name="Warren W."/>
            <person name="Dotson E."/>
            <person name="Oliveira P.L."/>
        </authorList>
    </citation>
    <scope>NUCLEOTIDE SEQUENCE</scope>
</reference>
<dbReference type="AlphaFoldDB" id="R4G398"/>
<dbReference type="Proteomes" id="UP000015103">
    <property type="component" value="Unassembled WGS sequence"/>
</dbReference>
<dbReference type="STRING" id="13249.R4G398"/>
<accession>R4G398</accession>
<evidence type="ECO:0000313" key="5">
    <source>
        <dbReference type="Proteomes" id="UP000015103"/>
    </source>
</evidence>
<proteinExistence type="evidence at transcript level"/>
<name>R4G398_RHOPR</name>
<keyword evidence="3" id="KW-0687">Ribonucleoprotein</keyword>
<reference evidence="4" key="3">
    <citation type="submission" date="2015-05" db="UniProtKB">
        <authorList>
            <consortium name="EnsemblMetazoa"/>
        </authorList>
    </citation>
    <scope>IDENTIFICATION</scope>
</reference>
<evidence type="ECO:0000256" key="1">
    <source>
        <dbReference type="ARBA" id="ARBA00004173"/>
    </source>
</evidence>
<dbReference type="InterPro" id="IPR034913">
    <property type="entry name" value="mS27/PTCD2"/>
</dbReference>
<feature type="coiled-coil region" evidence="2">
    <location>
        <begin position="315"/>
        <end position="411"/>
    </location>
</feature>
<sequence length="459" mass="54294">MLGILKFGLFTRYGTLQTYKALRPFMSDAFHSKDVWNKRLHSNILRKVKLSDLFYELDTKFNQIGRVSAVDIDIFTNAINDEVHLDEMEDLVHRFRLSSEACNILASTQHAFIRAFLSFKDDKDDLIRILNDRLNYGIFPDDYCNILLMDHFIKENNFTSAAKVAANQMLQEDFSNPLVKYFSLYSCHKYLQEPSKWHKSIASEEEDDIKDKEEEEDEVIKVRVGFIRNPYFDDHFDLTDPYSLIGKTFKMIGESNNDTYSNSYNLLGLSLYKKWPNVISFSDYLLEKNLKINSGCINEIEKFLSSLPEEEGEIGNTIQKQLTQIKNNLQKVKNNNLIDEKDLFMATEENLNRTAKELERNIIDEQCQIYEEWENKREEILMNELEEQRRLQRIESVKQKKEELAKKEEELFFFDLEDKLDLQIENKRVPYPPKWLGKKKKRIDSAEYIPPEIIKKRSQ</sequence>
<dbReference type="VEuPathDB" id="VectorBase:RPRC006735"/>
<dbReference type="GO" id="GO:0005739">
    <property type="term" value="C:mitochondrion"/>
    <property type="evidence" value="ECO:0007669"/>
    <property type="project" value="UniProtKB-SubCell"/>
</dbReference>
<evidence type="ECO:0000313" key="3">
    <source>
        <dbReference type="EMBL" id="JAA75639.1"/>
    </source>
</evidence>
<dbReference type="EMBL" id="ACPB03022414">
    <property type="status" value="NOT_ANNOTATED_CDS"/>
    <property type="molecule type" value="Genomic_DNA"/>
</dbReference>
<dbReference type="HOGENOM" id="CLU_034411_0_0_1"/>
<evidence type="ECO:0000313" key="4">
    <source>
        <dbReference type="EnsemblMetazoa" id="RPRC006735-PA"/>
    </source>
</evidence>
<evidence type="ECO:0000256" key="2">
    <source>
        <dbReference type="SAM" id="Coils"/>
    </source>
</evidence>
<keyword evidence="5" id="KW-1185">Reference proteome</keyword>
<comment type="subcellular location">
    <subcellularLocation>
        <location evidence="1">Mitochondrion</location>
    </subcellularLocation>
</comment>
<protein>
    <submittedName>
        <fullName evidence="3 4">Putative mitochondrial 28s ribosomal protein s27</fullName>
    </submittedName>
</protein>
<dbReference type="GO" id="GO:0005840">
    <property type="term" value="C:ribosome"/>
    <property type="evidence" value="ECO:0007669"/>
    <property type="project" value="UniProtKB-KW"/>
</dbReference>
<dbReference type="EMBL" id="GAHY01001871">
    <property type="protein sequence ID" value="JAA75639.1"/>
    <property type="molecule type" value="mRNA"/>
</dbReference>